<keyword evidence="5" id="KW-1015">Disulfide bond</keyword>
<keyword evidence="2" id="KW-0479">Metal-binding</keyword>
<dbReference type="PANTHER" id="PTHR33146:SF26">
    <property type="entry name" value="ENDONUCLEASE 4"/>
    <property type="match status" value="1"/>
</dbReference>
<evidence type="ECO:0000313" key="9">
    <source>
        <dbReference type="Proteomes" id="UP001589896"/>
    </source>
</evidence>
<dbReference type="CDD" id="cd11010">
    <property type="entry name" value="S1-P1_nuclease"/>
    <property type="match status" value="1"/>
</dbReference>
<keyword evidence="9" id="KW-1185">Reference proteome</keyword>
<keyword evidence="6" id="KW-0325">Glycoprotein</keyword>
<dbReference type="EMBL" id="JBHLTG010000001">
    <property type="protein sequence ID" value="MFC0677015.1"/>
    <property type="molecule type" value="Genomic_DNA"/>
</dbReference>
<dbReference type="InterPro" id="IPR003154">
    <property type="entry name" value="S1/P1nuclease"/>
</dbReference>
<evidence type="ECO:0000256" key="1">
    <source>
        <dbReference type="ARBA" id="ARBA00022722"/>
    </source>
</evidence>
<feature type="transmembrane region" description="Helical" evidence="7">
    <location>
        <begin position="36"/>
        <end position="56"/>
    </location>
</feature>
<evidence type="ECO:0000256" key="4">
    <source>
        <dbReference type="ARBA" id="ARBA00022801"/>
    </source>
</evidence>
<proteinExistence type="predicted"/>
<comment type="caution">
    <text evidence="8">The sequence shown here is derived from an EMBL/GenBank/DDBJ whole genome shotgun (WGS) entry which is preliminary data.</text>
</comment>
<dbReference type="SUPFAM" id="SSF48537">
    <property type="entry name" value="Phospholipase C/P1 nuclease"/>
    <property type="match status" value="1"/>
</dbReference>
<dbReference type="InterPro" id="IPR008947">
    <property type="entry name" value="PLipase_C/P1_nuclease_dom_sf"/>
</dbReference>
<evidence type="ECO:0000256" key="6">
    <source>
        <dbReference type="ARBA" id="ARBA00023180"/>
    </source>
</evidence>
<evidence type="ECO:0000256" key="2">
    <source>
        <dbReference type="ARBA" id="ARBA00022723"/>
    </source>
</evidence>
<dbReference type="Proteomes" id="UP001589896">
    <property type="component" value="Unassembled WGS sequence"/>
</dbReference>
<accession>A0ABV6RJ56</accession>
<organism evidence="8 9">
    <name type="scientific">Lysobacter korlensis</name>
    <dbReference type="NCBI Taxonomy" id="553636"/>
    <lineage>
        <taxon>Bacteria</taxon>
        <taxon>Pseudomonadati</taxon>
        <taxon>Pseudomonadota</taxon>
        <taxon>Gammaproteobacteria</taxon>
        <taxon>Lysobacterales</taxon>
        <taxon>Lysobacteraceae</taxon>
        <taxon>Lysobacter</taxon>
    </lineage>
</organism>
<sequence length="310" mass="34439">MNHTGCDRCGVRQTPFPARSGPCIGRYHGRMKRTPALVAALILLLASTPAAAWSALGHRLIGELAERHLTPEAKQEVARLLAGEDDPTLAGVATWADTLRSSSPEQFKRTAAWHYVKTTPGSCRIDFERDCKDGQCVVGAIEAQRRILADRSQPLAARREALKFLVHFVGDVHQPLHANSRTDKGGNDFQISLRTPLEPEAYARKDYKNGVMGTNLHSIWDYYVLGSPGLELPAYARKLDVLPWPPHDTPVGTPQSWAAESCRTVKASALYPRGHKLDHRYLDSKRPLAEQRVRQAGYRLATLLNDALER</sequence>
<protein>
    <submittedName>
        <fullName evidence="8">S1/P1 nuclease</fullName>
    </submittedName>
</protein>
<keyword evidence="3" id="KW-0255">Endonuclease</keyword>
<dbReference type="Gene3D" id="1.10.575.10">
    <property type="entry name" value="P1 Nuclease"/>
    <property type="match status" value="1"/>
</dbReference>
<reference evidence="8 9" key="1">
    <citation type="submission" date="2024-09" db="EMBL/GenBank/DDBJ databases">
        <authorList>
            <person name="Sun Q."/>
            <person name="Mori K."/>
        </authorList>
    </citation>
    <scope>NUCLEOTIDE SEQUENCE [LARGE SCALE GENOMIC DNA]</scope>
    <source>
        <strain evidence="8 9">KCTC 23076</strain>
    </source>
</reference>
<evidence type="ECO:0000256" key="7">
    <source>
        <dbReference type="SAM" id="Phobius"/>
    </source>
</evidence>
<evidence type="ECO:0000256" key="5">
    <source>
        <dbReference type="ARBA" id="ARBA00023157"/>
    </source>
</evidence>
<dbReference type="PANTHER" id="PTHR33146">
    <property type="entry name" value="ENDONUCLEASE 4"/>
    <property type="match status" value="1"/>
</dbReference>
<dbReference type="Pfam" id="PF02265">
    <property type="entry name" value="S1-P1_nuclease"/>
    <property type="match status" value="1"/>
</dbReference>
<evidence type="ECO:0000256" key="3">
    <source>
        <dbReference type="ARBA" id="ARBA00022759"/>
    </source>
</evidence>
<keyword evidence="4" id="KW-0378">Hydrolase</keyword>
<keyword evidence="1" id="KW-0540">Nuclease</keyword>
<name>A0ABV6RJ56_9GAMM</name>
<keyword evidence="7" id="KW-0472">Membrane</keyword>
<gene>
    <name evidence="8" type="ORF">ACFFGH_03995</name>
</gene>
<evidence type="ECO:0000313" key="8">
    <source>
        <dbReference type="EMBL" id="MFC0677015.1"/>
    </source>
</evidence>
<keyword evidence="7" id="KW-1133">Transmembrane helix</keyword>
<keyword evidence="7" id="KW-0812">Transmembrane</keyword>
<dbReference type="RefSeq" id="WP_386664998.1">
    <property type="nucleotide sequence ID" value="NZ_JBHLTG010000001.1"/>
</dbReference>